<sequence length="139" mass="16418">MFDRKQSIFYDHSSPSRTVLENEDSLTKLDNQLEQVKVFQEEQIIQLTFLSGKSINYTMAWLRNICSCLDCTEIEQSLNDVDNEDGNVGKKFQHQITTLSVARVQYVPGSSDFMIEWIDQDYRCHWSTYCLKRLEEFRD</sequence>
<dbReference type="OrthoDB" id="6515201at2759"/>
<protein>
    <recommendedName>
        <fullName evidence="1">Gamma-butyrobetaine hydroxylase-like N-terminal domain-containing protein</fullName>
    </recommendedName>
</protein>
<dbReference type="InterPro" id="IPR038492">
    <property type="entry name" value="GBBH-like_N_sf"/>
</dbReference>
<name>A0A132A375_SARSC</name>
<evidence type="ECO:0000313" key="2">
    <source>
        <dbReference type="EMBL" id="KPM04800.1"/>
    </source>
</evidence>
<feature type="domain" description="Gamma-butyrobetaine hydroxylase-like N-terminal" evidence="1">
    <location>
        <begin position="39"/>
        <end position="120"/>
    </location>
</feature>
<comment type="caution">
    <text evidence="2">The sequence shown here is derived from an EMBL/GenBank/DDBJ whole genome shotgun (WGS) entry which is preliminary data.</text>
</comment>
<gene>
    <name evidence="2" type="ORF">QR98_0032540</name>
</gene>
<evidence type="ECO:0000259" key="1">
    <source>
        <dbReference type="Pfam" id="PF06155"/>
    </source>
</evidence>
<dbReference type="Pfam" id="PF06155">
    <property type="entry name" value="GBBH-like_N"/>
    <property type="match status" value="1"/>
</dbReference>
<dbReference type="Proteomes" id="UP000616769">
    <property type="component" value="Unassembled WGS sequence"/>
</dbReference>
<proteinExistence type="predicted"/>
<reference evidence="2 3" key="1">
    <citation type="journal article" date="2015" name="Parasit. Vectors">
        <title>Draft genome of the scabies mite.</title>
        <authorList>
            <person name="Rider S.D.Jr."/>
            <person name="Morgan M.S."/>
            <person name="Arlian L.G."/>
        </authorList>
    </citation>
    <scope>NUCLEOTIDE SEQUENCE [LARGE SCALE GENOMIC DNA]</scope>
    <source>
        <strain evidence="2">Arlian Lab</strain>
    </source>
</reference>
<dbReference type="VEuPathDB" id="VectorBase:SSCA000296"/>
<organism evidence="2 3">
    <name type="scientific">Sarcoptes scabiei</name>
    <name type="common">Itch mite</name>
    <name type="synonym">Acarus scabiei</name>
    <dbReference type="NCBI Taxonomy" id="52283"/>
    <lineage>
        <taxon>Eukaryota</taxon>
        <taxon>Metazoa</taxon>
        <taxon>Ecdysozoa</taxon>
        <taxon>Arthropoda</taxon>
        <taxon>Chelicerata</taxon>
        <taxon>Arachnida</taxon>
        <taxon>Acari</taxon>
        <taxon>Acariformes</taxon>
        <taxon>Sarcoptiformes</taxon>
        <taxon>Astigmata</taxon>
        <taxon>Psoroptidia</taxon>
        <taxon>Sarcoptoidea</taxon>
        <taxon>Sarcoptidae</taxon>
        <taxon>Sarcoptinae</taxon>
        <taxon>Sarcoptes</taxon>
    </lineage>
</organism>
<accession>A0A132A375</accession>
<dbReference type="InterPro" id="IPR010376">
    <property type="entry name" value="GBBH-like_N"/>
</dbReference>
<evidence type="ECO:0000313" key="3">
    <source>
        <dbReference type="Proteomes" id="UP000616769"/>
    </source>
</evidence>
<dbReference type="EMBL" id="JXLN01009968">
    <property type="protein sequence ID" value="KPM04800.1"/>
    <property type="molecule type" value="Genomic_DNA"/>
</dbReference>
<dbReference type="Gene3D" id="3.30.2020.30">
    <property type="match status" value="1"/>
</dbReference>
<dbReference type="AlphaFoldDB" id="A0A132A375"/>